<evidence type="ECO:0000313" key="2">
    <source>
        <dbReference type="Proteomes" id="UP001629235"/>
    </source>
</evidence>
<comment type="caution">
    <text evidence="1">The sequence shown here is derived from an EMBL/GenBank/DDBJ whole genome shotgun (WGS) entry which is preliminary data.</text>
</comment>
<reference evidence="1 2" key="1">
    <citation type="journal article" date="2024" name="Chem. Sci.">
        <title>Discovery of megapolipeptins by genome mining of a Burkholderiales bacteria collection.</title>
        <authorList>
            <person name="Paulo B.S."/>
            <person name="Recchia M.J.J."/>
            <person name="Lee S."/>
            <person name="Fergusson C.H."/>
            <person name="Romanowski S.B."/>
            <person name="Hernandez A."/>
            <person name="Krull N."/>
            <person name="Liu D.Y."/>
            <person name="Cavanagh H."/>
            <person name="Bos A."/>
            <person name="Gray C.A."/>
            <person name="Murphy B.T."/>
            <person name="Linington R.G."/>
            <person name="Eustaquio A.S."/>
        </authorList>
    </citation>
    <scope>NUCLEOTIDE SEQUENCE [LARGE SCALE GENOMIC DNA]</scope>
    <source>
        <strain evidence="1 2">RL18-126-BIB-B</strain>
    </source>
</reference>
<sequence>MPDKLGGTLEPRENPQREARTARPFCSDHEEERDAMQEERVWAARPGPAGGTPARCYPCMAARESGWADIAPCEDKKRNHDQSQGGGDMPMRLHCQCKAALVTLVIPVALQCGVLAGCASTPAEPVPFKPVPSARIVRPGYTEPAAGLIAVDVRRERSRDVIVRFRDALVYVDGEQVTNVMNGEHVVFYLSPGMHRVGVSTQFDPVVELQFLVTADPRYTNRASVTFNEDHRVMLHRVAQ</sequence>
<dbReference type="Proteomes" id="UP001629235">
    <property type="component" value="Unassembled WGS sequence"/>
</dbReference>
<protein>
    <submittedName>
        <fullName evidence="1">Uncharacterized protein</fullName>
    </submittedName>
</protein>
<accession>A0ACC7N5M9</accession>
<keyword evidence="2" id="KW-1185">Reference proteome</keyword>
<name>A0ACC7N5M9_9BURK</name>
<organism evidence="1 2">
    <name type="scientific">Paraburkholderia rhynchosiae</name>
    <dbReference type="NCBI Taxonomy" id="487049"/>
    <lineage>
        <taxon>Bacteria</taxon>
        <taxon>Pseudomonadati</taxon>
        <taxon>Pseudomonadota</taxon>
        <taxon>Betaproteobacteria</taxon>
        <taxon>Burkholderiales</taxon>
        <taxon>Burkholderiaceae</taxon>
        <taxon>Paraburkholderia</taxon>
    </lineage>
</organism>
<proteinExistence type="predicted"/>
<dbReference type="EMBL" id="JAQQDW010000005">
    <property type="protein sequence ID" value="MFM0102777.1"/>
    <property type="molecule type" value="Genomic_DNA"/>
</dbReference>
<evidence type="ECO:0000313" key="1">
    <source>
        <dbReference type="EMBL" id="MFM0102777.1"/>
    </source>
</evidence>
<gene>
    <name evidence="1" type="ORF">PQR01_04570</name>
</gene>